<evidence type="ECO:0000313" key="3">
    <source>
        <dbReference type="Proteomes" id="UP001562354"/>
    </source>
</evidence>
<dbReference type="PANTHER" id="PTHR38790">
    <property type="entry name" value="2EXR DOMAIN-CONTAINING PROTEIN-RELATED"/>
    <property type="match status" value="1"/>
</dbReference>
<feature type="compositionally biased region" description="Polar residues" evidence="1">
    <location>
        <begin position="189"/>
        <end position="231"/>
    </location>
</feature>
<feature type="region of interest" description="Disordered" evidence="1">
    <location>
        <begin position="186"/>
        <end position="231"/>
    </location>
</feature>
<dbReference type="GeneID" id="95973951"/>
<proteinExistence type="predicted"/>
<gene>
    <name evidence="2" type="ORF">AAFC00_000248</name>
</gene>
<organism evidence="2 3">
    <name type="scientific">Neodothiora populina</name>
    <dbReference type="NCBI Taxonomy" id="2781224"/>
    <lineage>
        <taxon>Eukaryota</taxon>
        <taxon>Fungi</taxon>
        <taxon>Dikarya</taxon>
        <taxon>Ascomycota</taxon>
        <taxon>Pezizomycotina</taxon>
        <taxon>Dothideomycetes</taxon>
        <taxon>Dothideomycetidae</taxon>
        <taxon>Dothideales</taxon>
        <taxon>Dothioraceae</taxon>
        <taxon>Neodothiora</taxon>
    </lineage>
</organism>
<dbReference type="RefSeq" id="XP_069196468.1">
    <property type="nucleotide sequence ID" value="XM_069341888.1"/>
</dbReference>
<feature type="compositionally biased region" description="Pro residues" evidence="1">
    <location>
        <begin position="14"/>
        <end position="23"/>
    </location>
</feature>
<name>A0ABR3P285_9PEZI</name>
<reference evidence="2 3" key="1">
    <citation type="submission" date="2024-07" db="EMBL/GenBank/DDBJ databases">
        <title>Draft sequence of the Neodothiora populina.</title>
        <authorList>
            <person name="Drown D.D."/>
            <person name="Schuette U.S."/>
            <person name="Buechlein A.B."/>
            <person name="Rusch D.R."/>
            <person name="Winton L.W."/>
            <person name="Adams G.A."/>
        </authorList>
    </citation>
    <scope>NUCLEOTIDE SEQUENCE [LARGE SCALE GENOMIC DNA]</scope>
    <source>
        <strain evidence="2 3">CPC 39397</strain>
    </source>
</reference>
<protein>
    <submittedName>
        <fullName evidence="2">Uncharacterized protein</fullName>
    </submittedName>
</protein>
<dbReference type="EMBL" id="JBFMKM010000018">
    <property type="protein sequence ID" value="KAL1296786.1"/>
    <property type="molecule type" value="Genomic_DNA"/>
</dbReference>
<keyword evidence="3" id="KW-1185">Reference proteome</keyword>
<accession>A0ABR3P285</accession>
<feature type="region of interest" description="Disordered" evidence="1">
    <location>
        <begin position="395"/>
        <end position="415"/>
    </location>
</feature>
<feature type="compositionally biased region" description="Basic and acidic residues" evidence="1">
    <location>
        <begin position="404"/>
        <end position="415"/>
    </location>
</feature>
<dbReference type="Proteomes" id="UP001562354">
    <property type="component" value="Unassembled WGS sequence"/>
</dbReference>
<sequence length="436" mass="49931">MLNPRIARHRGRPPRVPGPPAPVPVQVEVEPLAVQLSKRKDIHSQDQCPLFATIPRELRDLIFEHALSAYAGPSRPERNHEPFVRPGASGPRSIAVELLLTCRAIYIETYQLPITLNPIIVYHDDIHHIPPHARRGMQVLRKLTSWQFAALHSVDMTIQQVHLESQNLSRCARDLRTERRFESSKLGVTLQTDTSASTDHHSVTSSAEGMTDSDNTSPATQRLSGMEMPSSNPNVPRIIDTLILRLGRTEWWTWEDAPIEGSCSFSDTDTTPQLAIEPGYGDGWIRTQTSTSRYRMLDEAAKRRRYEWHGWPNPYCWGAQITEFKGLKRLEFVFETFAQKADQLEVVVECAKAWRFPMNDGYELRWDGRVEKDSWTGVDGYGYEQRNQWLFERTTATSVSDPGPEERETTTPPLPDHRLFEVRTMAFVRMRVHPVT</sequence>
<comment type="caution">
    <text evidence="2">The sequence shown here is derived from an EMBL/GenBank/DDBJ whole genome shotgun (WGS) entry which is preliminary data.</text>
</comment>
<evidence type="ECO:0000256" key="1">
    <source>
        <dbReference type="SAM" id="MobiDB-lite"/>
    </source>
</evidence>
<evidence type="ECO:0000313" key="2">
    <source>
        <dbReference type="EMBL" id="KAL1296786.1"/>
    </source>
</evidence>
<feature type="compositionally biased region" description="Basic residues" evidence="1">
    <location>
        <begin position="1"/>
        <end position="13"/>
    </location>
</feature>
<feature type="region of interest" description="Disordered" evidence="1">
    <location>
        <begin position="1"/>
        <end position="24"/>
    </location>
</feature>